<accession>A0A060N9D9</accession>
<dbReference type="InterPro" id="IPR014957">
    <property type="entry name" value="IDEAL_dom"/>
</dbReference>
<dbReference type="Gene3D" id="4.10.810.10">
    <property type="entry name" value="Virus Scaffolding Protein, Chain A"/>
    <property type="match status" value="1"/>
</dbReference>
<feature type="coiled-coil region" evidence="1">
    <location>
        <begin position="14"/>
        <end position="41"/>
    </location>
</feature>
<dbReference type="HOGENOM" id="CLU_1388137_0_0_9"/>
<dbReference type="Proteomes" id="UP000054164">
    <property type="component" value="Unassembled WGS sequence"/>
</dbReference>
<organism evidence="3">
    <name type="scientific">Clostridium botulinum B str. Osaka05</name>
    <dbReference type="NCBI Taxonomy" id="1407017"/>
    <lineage>
        <taxon>Bacteria</taxon>
        <taxon>Bacillati</taxon>
        <taxon>Bacillota</taxon>
        <taxon>Clostridia</taxon>
        <taxon>Eubacteriales</taxon>
        <taxon>Clostridiaceae</taxon>
        <taxon>Clostridium</taxon>
    </lineage>
</organism>
<dbReference type="EMBL" id="BA000058">
    <property type="protein sequence ID" value="BAO04774.1"/>
    <property type="molecule type" value="Genomic_DNA"/>
</dbReference>
<keyword evidence="1" id="KW-0175">Coiled coil</keyword>
<proteinExistence type="predicted"/>
<sequence length="196" mass="23886">MINIALETNDKEWFNQLTNELNKLERENKEFSINKEDILHKDELELFNPKGYYDKLEYDYYICQTDCNSGQVLIIIGDKIYQTITSKDDLYESDYFVQLRGNKSYKRGEMIPKSELVIYENEYDNTYTFGYFEGQIDYMNNISNFIDNKDNMIDWMDKKINLLQEYNDNLKSELKTLQNNYFNKKERKLKWKFWKK</sequence>
<evidence type="ECO:0000256" key="1">
    <source>
        <dbReference type="SAM" id="Coils"/>
    </source>
</evidence>
<feature type="coiled-coil region" evidence="1">
    <location>
        <begin position="160"/>
        <end position="187"/>
    </location>
</feature>
<reference evidence="3" key="1">
    <citation type="submission" date="2013-10" db="EMBL/GenBank/DDBJ databases">
        <title>Draft genome sequence of Clostridium botulinum type B strain Osaka05.</title>
        <authorList>
            <person name="Sakaguchi Y."/>
            <person name="Hosomi K."/>
            <person name="Uchiyama J."/>
            <person name="Ogura Y."/>
            <person name="Sakaguchi M."/>
            <person name="Kohda T."/>
            <person name="Mukamoto M."/>
            <person name="Misawa N."/>
            <person name="Matsuzaki S."/>
            <person name="Hayashi T."/>
            <person name="Kozaki S."/>
        </authorList>
    </citation>
    <scope>NUCLEOTIDE SEQUENCE</scope>
    <source>
        <strain evidence="3">Osaka05</strain>
    </source>
</reference>
<evidence type="ECO:0000313" key="3">
    <source>
        <dbReference type="EMBL" id="BAO04774.1"/>
    </source>
</evidence>
<dbReference type="InterPro" id="IPR027393">
    <property type="entry name" value="Virus_scaffolding_prot_C"/>
</dbReference>
<dbReference type="AlphaFoldDB" id="A0A060N9D9"/>
<feature type="domain" description="IDEAL" evidence="2">
    <location>
        <begin position="2"/>
        <end position="21"/>
    </location>
</feature>
<dbReference type="Pfam" id="PF08858">
    <property type="entry name" value="IDEAL"/>
    <property type="match status" value="1"/>
</dbReference>
<name>A0A060N9D9_CLOBO</name>
<evidence type="ECO:0000259" key="2">
    <source>
        <dbReference type="Pfam" id="PF08858"/>
    </source>
</evidence>
<protein>
    <submittedName>
        <fullName evidence="3">Group-specific protein</fullName>
    </submittedName>
</protein>
<gene>
    <name evidence="3" type="ORF">CBO05P1_055</name>
</gene>